<gene>
    <name evidence="2" type="ORF">UFOPK2342_00279</name>
    <name evidence="3" type="ORF">UFOPK2423_00147</name>
    <name evidence="4" type="ORF">UFOPK3266_00436</name>
    <name evidence="5" type="ORF">UFOPK4367_01184</name>
</gene>
<protein>
    <submittedName>
        <fullName evidence="2">Unannotated protein</fullName>
    </submittedName>
</protein>
<evidence type="ECO:0000313" key="2">
    <source>
        <dbReference type="EMBL" id="CAB4668410.1"/>
    </source>
</evidence>
<evidence type="ECO:0000256" key="1">
    <source>
        <dbReference type="SAM" id="Phobius"/>
    </source>
</evidence>
<reference evidence="2" key="1">
    <citation type="submission" date="2020-05" db="EMBL/GenBank/DDBJ databases">
        <authorList>
            <person name="Chiriac C."/>
            <person name="Salcher M."/>
            <person name="Ghai R."/>
            <person name="Kavagutti S V."/>
        </authorList>
    </citation>
    <scope>NUCLEOTIDE SEQUENCE</scope>
</reference>
<evidence type="ECO:0000313" key="5">
    <source>
        <dbReference type="EMBL" id="CAB5077260.1"/>
    </source>
</evidence>
<dbReference type="InterPro" id="IPR038750">
    <property type="entry name" value="YczE/YyaS-like"/>
</dbReference>
<dbReference type="AlphaFoldDB" id="A0A6J6M2Q0"/>
<dbReference type="EMBL" id="CAFBAA010000007">
    <property type="protein sequence ID" value="CAB4841647.1"/>
    <property type="molecule type" value="Genomic_DNA"/>
</dbReference>
<evidence type="ECO:0000313" key="4">
    <source>
        <dbReference type="EMBL" id="CAB4841647.1"/>
    </source>
</evidence>
<dbReference type="PANTHER" id="PTHR40078">
    <property type="entry name" value="INTEGRAL MEMBRANE PROTEIN-RELATED"/>
    <property type="match status" value="1"/>
</dbReference>
<feature type="transmembrane region" description="Helical" evidence="1">
    <location>
        <begin position="200"/>
        <end position="222"/>
    </location>
</feature>
<dbReference type="EMBL" id="CAFBRC010000089">
    <property type="protein sequence ID" value="CAB5077260.1"/>
    <property type="molecule type" value="Genomic_DNA"/>
</dbReference>
<proteinExistence type="predicted"/>
<dbReference type="Pfam" id="PF19700">
    <property type="entry name" value="DUF6198"/>
    <property type="match status" value="1"/>
</dbReference>
<dbReference type="PANTHER" id="PTHR40078:SF1">
    <property type="entry name" value="INTEGRAL MEMBRANE PROTEIN"/>
    <property type="match status" value="1"/>
</dbReference>
<name>A0A6J6M2Q0_9ZZZZ</name>
<dbReference type="EMBL" id="CAEZXN010000002">
    <property type="protein sequence ID" value="CAB4684094.1"/>
    <property type="molecule type" value="Genomic_DNA"/>
</dbReference>
<dbReference type="EMBL" id="CAEZXB010000003">
    <property type="protein sequence ID" value="CAB4668410.1"/>
    <property type="molecule type" value="Genomic_DNA"/>
</dbReference>
<keyword evidence="1" id="KW-1133">Transmembrane helix</keyword>
<evidence type="ECO:0000313" key="3">
    <source>
        <dbReference type="EMBL" id="CAB4684094.1"/>
    </source>
</evidence>
<feature type="transmembrane region" description="Helical" evidence="1">
    <location>
        <begin position="57"/>
        <end position="87"/>
    </location>
</feature>
<sequence>MRRFFTGARSVPITSWRAPSQWRCSPRTYLILVIGLYLYGTGDAIIINATLGAGPWVVFALGVTHVTGLSVAYTTFILSLFAVICWIPLRQKPGLGTISNAVVISIAIGVGTAVIPEPSNLYIRILMVVLGILTIAVASALYLTCGLGAGPRDGLMTGMNKRFGVPVGRARLVVEVAVVILGWLLSGMPRDGSLGLGKNVGLGTALFALLIGRCVAITLGFVGRRS</sequence>
<accession>A0A6J6M2Q0</accession>
<feature type="transmembrane region" description="Helical" evidence="1">
    <location>
        <begin position="121"/>
        <end position="149"/>
    </location>
</feature>
<feature type="transmembrane region" description="Helical" evidence="1">
    <location>
        <begin position="29"/>
        <end position="51"/>
    </location>
</feature>
<keyword evidence="1" id="KW-0472">Membrane</keyword>
<feature type="transmembrane region" description="Helical" evidence="1">
    <location>
        <begin position="94"/>
        <end position="115"/>
    </location>
</feature>
<feature type="transmembrane region" description="Helical" evidence="1">
    <location>
        <begin position="170"/>
        <end position="188"/>
    </location>
</feature>
<organism evidence="2">
    <name type="scientific">freshwater metagenome</name>
    <dbReference type="NCBI Taxonomy" id="449393"/>
    <lineage>
        <taxon>unclassified sequences</taxon>
        <taxon>metagenomes</taxon>
        <taxon>ecological metagenomes</taxon>
    </lineage>
</organism>
<keyword evidence="1" id="KW-0812">Transmembrane</keyword>